<organism evidence="4 5">
    <name type="scientific">Echinococcus multilocularis</name>
    <name type="common">Fox tapeworm</name>
    <dbReference type="NCBI Taxonomy" id="6211"/>
    <lineage>
        <taxon>Eukaryota</taxon>
        <taxon>Metazoa</taxon>
        <taxon>Spiralia</taxon>
        <taxon>Lophotrochozoa</taxon>
        <taxon>Platyhelminthes</taxon>
        <taxon>Cestoda</taxon>
        <taxon>Eucestoda</taxon>
        <taxon>Cyclophyllidea</taxon>
        <taxon>Taeniidae</taxon>
        <taxon>Echinococcus</taxon>
    </lineage>
</organism>
<keyword evidence="2" id="KW-1134">Transmembrane beta strand</keyword>
<gene>
    <name evidence="4" type="ORF">EmuJ_001002500</name>
</gene>
<reference evidence="4" key="2">
    <citation type="submission" date="2015-11" db="EMBL/GenBank/DDBJ databases">
        <authorList>
            <person name="Zhang Y."/>
            <person name="Guo Z."/>
        </authorList>
    </citation>
    <scope>NUCLEOTIDE SEQUENCE</scope>
</reference>
<dbReference type="Gene3D" id="2.40.160.10">
    <property type="entry name" value="Porin"/>
    <property type="match status" value="1"/>
</dbReference>
<keyword evidence="3" id="KW-0496">Mitochondrion</keyword>
<reference evidence="4" key="1">
    <citation type="journal article" date="2013" name="Nature">
        <title>The genomes of four tapeworm species reveal adaptations to parasitism.</title>
        <authorList>
            <person name="Tsai I.J."/>
            <person name="Zarowiecki M."/>
            <person name="Holroyd N."/>
            <person name="Garciarrubio A."/>
            <person name="Sanchez-Flores A."/>
            <person name="Brooks K.L."/>
            <person name="Tracey A."/>
            <person name="Bobes R.J."/>
            <person name="Fragoso G."/>
            <person name="Sciutto E."/>
            <person name="Aslett M."/>
            <person name="Beasley H."/>
            <person name="Bennett H.M."/>
            <person name="Cai J."/>
            <person name="Camicia F."/>
            <person name="Clark R."/>
            <person name="Cucher M."/>
            <person name="De Silva N."/>
            <person name="Day T.A."/>
            <person name="Deplazes P."/>
            <person name="Estrada K."/>
            <person name="Fernandez C."/>
            <person name="Holland P.W."/>
            <person name="Hou J."/>
            <person name="Hu S."/>
            <person name="Huckvale T."/>
            <person name="Hung S.S."/>
            <person name="Kamenetzky L."/>
            <person name="Keane J.A."/>
            <person name="Kiss F."/>
            <person name="Koziol U."/>
            <person name="Lambert O."/>
            <person name="Liu K."/>
            <person name="Luo X."/>
            <person name="Luo Y."/>
            <person name="Macchiaroli N."/>
            <person name="Nichol S."/>
            <person name="Paps J."/>
            <person name="Parkinson J."/>
            <person name="Pouchkina-Stantcheva N."/>
            <person name="Riddiford N."/>
            <person name="Rosenzvit M."/>
            <person name="Salinas G."/>
            <person name="Wasmuth J.D."/>
            <person name="Zamanian M."/>
            <person name="Zheng Y."/>
            <person name="Cai X."/>
            <person name="Soberon X."/>
            <person name="Olson P.D."/>
            <person name="Laclette J.P."/>
            <person name="Brehm K."/>
            <person name="Berriman M."/>
            <person name="Garciarrubio A."/>
            <person name="Bobes R.J."/>
            <person name="Fragoso G."/>
            <person name="Sanchez-Flores A."/>
            <person name="Estrada K."/>
            <person name="Cevallos M.A."/>
            <person name="Morett E."/>
            <person name="Gonzalez V."/>
            <person name="Portillo T."/>
            <person name="Ochoa-Leyva A."/>
            <person name="Jose M.V."/>
            <person name="Sciutto E."/>
            <person name="Landa A."/>
            <person name="Jimenez L."/>
            <person name="Valdes V."/>
            <person name="Carrero J.C."/>
            <person name="Larralde C."/>
            <person name="Morales-Montor J."/>
            <person name="Limon-Lason J."/>
            <person name="Soberon X."/>
            <person name="Laclette J.P."/>
        </authorList>
    </citation>
    <scope>NUCLEOTIDE SEQUENCE [LARGE SCALE GENOMIC DNA]</scope>
</reference>
<dbReference type="InterPro" id="IPR023614">
    <property type="entry name" value="Porin_dom_sf"/>
</dbReference>
<dbReference type="OrthoDB" id="7827681at2759"/>
<accession>A0A068YJE6</accession>
<dbReference type="EMBL" id="LN902842">
    <property type="protein sequence ID" value="CDS42322.1"/>
    <property type="molecule type" value="Genomic_DNA"/>
</dbReference>
<name>A0A068YJE6_ECHMU</name>
<evidence type="ECO:0000313" key="5">
    <source>
        <dbReference type="Proteomes" id="UP000017246"/>
    </source>
</evidence>
<keyword evidence="2" id="KW-0472">Membrane</keyword>
<dbReference type="GO" id="GO:0005741">
    <property type="term" value="C:mitochondrial outer membrane"/>
    <property type="evidence" value="ECO:0007669"/>
    <property type="project" value="UniProtKB-SubCell"/>
</dbReference>
<keyword evidence="3" id="KW-1000">Mitochondrion outer membrane</keyword>
<dbReference type="AlphaFoldDB" id="A0A068YJE6"/>
<sequence>MSIGCMVGWPRSPSNTKFSIASLYKVNEVTFIKGRIDENLRLTLAYGFEPTPSQVVVAMETSLDGSSKSSGGGLTFEISN</sequence>
<keyword evidence="2" id="KW-0812">Transmembrane</keyword>
<evidence type="ECO:0000313" key="4">
    <source>
        <dbReference type="EMBL" id="CDS42322.1"/>
    </source>
</evidence>
<evidence type="ECO:0000256" key="2">
    <source>
        <dbReference type="ARBA" id="ARBA00022452"/>
    </source>
</evidence>
<evidence type="ECO:0000256" key="3">
    <source>
        <dbReference type="ARBA" id="ARBA00022787"/>
    </source>
</evidence>
<evidence type="ECO:0000256" key="1">
    <source>
        <dbReference type="ARBA" id="ARBA00004294"/>
    </source>
</evidence>
<protein>
    <submittedName>
        <fullName evidence="4">Uncharacterized protein</fullName>
    </submittedName>
</protein>
<keyword evidence="5" id="KW-1185">Reference proteome</keyword>
<dbReference type="Proteomes" id="UP000017246">
    <property type="component" value="Unassembled WGS sequence"/>
</dbReference>
<dbReference type="STRING" id="6211.A0A068YJE6"/>
<comment type="subcellular location">
    <subcellularLocation>
        <location evidence="1">Mitochondrion outer membrane</location>
    </subcellularLocation>
</comment>
<proteinExistence type="predicted"/>